<accession>A0A6L5WG84</accession>
<gene>
    <name evidence="1" type="ORF">F1B92_02940</name>
</gene>
<sequence>MKEKMDKFIKSMHILSLSVVNQNSTYSFSAFYAYNQKTSTFFIASSDDTTHIKALNSNDNVSGTIALQTKIIGKIQGVQFLAKMRIATQDEKKIYFKTFPYALTMNPKIWAIEISWAKFTDNRLTFGQKFIWQKS</sequence>
<proteinExistence type="predicted"/>
<dbReference type="EMBL" id="VWSJ01000007">
    <property type="protein sequence ID" value="MSN96160.1"/>
    <property type="molecule type" value="Genomic_DNA"/>
</dbReference>
<dbReference type="SUPFAM" id="SSF50475">
    <property type="entry name" value="FMN-binding split barrel"/>
    <property type="match status" value="1"/>
</dbReference>
<dbReference type="AlphaFoldDB" id="A0A6L5WG84"/>
<dbReference type="Gene3D" id="2.30.110.10">
    <property type="entry name" value="Electron Transport, Fmn-binding Protein, Chain A"/>
    <property type="match status" value="1"/>
</dbReference>
<reference evidence="1 2" key="2">
    <citation type="submission" date="2020-03" db="EMBL/GenBank/DDBJ databases">
        <title>Campylobacter portucalensis sp. nov., a new species of Campylobacter isolated from the reproductive tract of bulls.</title>
        <authorList>
            <person name="Silva M.F."/>
            <person name="Pereira G."/>
            <person name="Carneiro C."/>
            <person name="Hemphill A."/>
            <person name="Mateus L."/>
            <person name="Lopes-Da-Costa L."/>
            <person name="Silva E."/>
        </authorList>
    </citation>
    <scope>NUCLEOTIDE SEQUENCE [LARGE SCALE GENOMIC DNA]</scope>
    <source>
        <strain evidence="1 2">FMV-PI01</strain>
    </source>
</reference>
<keyword evidence="2" id="KW-1185">Reference proteome</keyword>
<evidence type="ECO:0000313" key="2">
    <source>
        <dbReference type="Proteomes" id="UP000476338"/>
    </source>
</evidence>
<comment type="caution">
    <text evidence="1">The sequence shown here is derived from an EMBL/GenBank/DDBJ whole genome shotgun (WGS) entry which is preliminary data.</text>
</comment>
<dbReference type="RefSeq" id="WP_154570425.1">
    <property type="nucleotide sequence ID" value="NZ_VWSJ01000007.1"/>
</dbReference>
<evidence type="ECO:0000313" key="1">
    <source>
        <dbReference type="EMBL" id="MSN96160.1"/>
    </source>
</evidence>
<evidence type="ECO:0008006" key="3">
    <source>
        <dbReference type="Google" id="ProtNLM"/>
    </source>
</evidence>
<name>A0A6L5WG84_9BACT</name>
<organism evidence="1 2">
    <name type="scientific">Campylobacter portucalensis</name>
    <dbReference type="NCBI Taxonomy" id="2608384"/>
    <lineage>
        <taxon>Bacteria</taxon>
        <taxon>Pseudomonadati</taxon>
        <taxon>Campylobacterota</taxon>
        <taxon>Epsilonproteobacteria</taxon>
        <taxon>Campylobacterales</taxon>
        <taxon>Campylobacteraceae</taxon>
        <taxon>Campylobacter</taxon>
    </lineage>
</organism>
<dbReference type="InterPro" id="IPR012349">
    <property type="entry name" value="Split_barrel_FMN-bd"/>
</dbReference>
<protein>
    <recommendedName>
        <fullName evidence="3">Pyridoxamine 5'-phosphate oxidase putative domain-containing protein</fullName>
    </recommendedName>
</protein>
<reference evidence="1 2" key="1">
    <citation type="submission" date="2019-09" db="EMBL/GenBank/DDBJ databases">
        <authorList>
            <person name="Silva M."/>
            <person name="Pereira G."/>
            <person name="Lopes-Da-Costa L."/>
            <person name="Silva E."/>
        </authorList>
    </citation>
    <scope>NUCLEOTIDE SEQUENCE [LARGE SCALE GENOMIC DNA]</scope>
    <source>
        <strain evidence="1 2">FMV-PI01</strain>
    </source>
</reference>
<dbReference type="Proteomes" id="UP000476338">
    <property type="component" value="Unassembled WGS sequence"/>
</dbReference>